<gene>
    <name evidence="1" type="ORF">GLV81_13940</name>
</gene>
<proteinExistence type="predicted"/>
<protein>
    <submittedName>
        <fullName evidence="1">Anhydro-N-acetylmuramic acid kinase</fullName>
        <ecNumber evidence="1">2.7.1.170</ecNumber>
    </submittedName>
</protein>
<dbReference type="Proteomes" id="UP000426027">
    <property type="component" value="Chromosome"/>
</dbReference>
<keyword evidence="1" id="KW-0808">Transferase</keyword>
<dbReference type="NCBIfam" id="NF007144">
    <property type="entry name" value="PRK09585.2-3"/>
    <property type="match status" value="1"/>
</dbReference>
<reference evidence="1 2" key="1">
    <citation type="submission" date="2019-11" db="EMBL/GenBank/DDBJ databases">
        <authorList>
            <person name="Im W.T."/>
        </authorList>
    </citation>
    <scope>NUCLEOTIDE SEQUENCE [LARGE SCALE GENOMIC DNA]</scope>
    <source>
        <strain evidence="1 2">SB-02</strain>
    </source>
</reference>
<dbReference type="EMBL" id="CP046566">
    <property type="protein sequence ID" value="QGW29055.1"/>
    <property type="molecule type" value="Genomic_DNA"/>
</dbReference>
<dbReference type="RefSeq" id="WP_157479408.1">
    <property type="nucleotide sequence ID" value="NZ_CP046566.1"/>
</dbReference>
<dbReference type="InterPro" id="IPR043129">
    <property type="entry name" value="ATPase_NBD"/>
</dbReference>
<dbReference type="PANTHER" id="PTHR30605">
    <property type="entry name" value="ANHYDRO-N-ACETYLMURAMIC ACID KINASE"/>
    <property type="match status" value="1"/>
</dbReference>
<keyword evidence="1" id="KW-0418">Kinase</keyword>
<keyword evidence="2" id="KW-1185">Reference proteome</keyword>
<name>A0A6I6GKT7_9BACT</name>
<dbReference type="Pfam" id="PF03702">
    <property type="entry name" value="AnmK"/>
    <property type="match status" value="1"/>
</dbReference>
<dbReference type="GO" id="GO:0005524">
    <property type="term" value="F:ATP binding"/>
    <property type="evidence" value="ECO:0007669"/>
    <property type="project" value="InterPro"/>
</dbReference>
<dbReference type="Gene3D" id="3.30.420.40">
    <property type="match status" value="2"/>
</dbReference>
<evidence type="ECO:0000313" key="2">
    <source>
        <dbReference type="Proteomes" id="UP000426027"/>
    </source>
</evidence>
<dbReference type="PANTHER" id="PTHR30605:SF0">
    <property type="entry name" value="ANHYDRO-N-ACETYLMURAMIC ACID KINASE"/>
    <property type="match status" value="1"/>
</dbReference>
<dbReference type="GO" id="GO:0016301">
    <property type="term" value="F:kinase activity"/>
    <property type="evidence" value="ECO:0007669"/>
    <property type="project" value="UniProtKB-KW"/>
</dbReference>
<dbReference type="GO" id="GO:0009254">
    <property type="term" value="P:peptidoglycan turnover"/>
    <property type="evidence" value="ECO:0007669"/>
    <property type="project" value="InterPro"/>
</dbReference>
<accession>A0A6I6GKT7</accession>
<dbReference type="EC" id="2.7.1.170" evidence="1"/>
<dbReference type="GO" id="GO:0006040">
    <property type="term" value="P:amino sugar metabolic process"/>
    <property type="evidence" value="ECO:0007669"/>
    <property type="project" value="InterPro"/>
</dbReference>
<sequence length="366" mass="39823">MFYRVIGLMSGSSLDGLDIVFAELDEIRGKWSYQIKASACLPYSETWTHKLRHATDLNAADYLRLHTEYGHYLGEQVNAFIETHQLQHQVQLIASHGHTTFHEPQHRMTAQLGDGAAIAATTGINVVSDLRAMDVALGGQGAPIVPMGEKLLLAEYPLLLNIGGIANLSANVGDSYVAFDICPANRVLNLFAAQTGLAYDAGGALAAKGFVRDEVLAKMNQQAYYSQPFPKSLANQFGTDVIYPLLKDANLSVQDALRTMVEHICIQTTRSLGKVLPKLSAEQPRKMLVTGGGAFNDFLIERLRQSLQAMQVEVIVPEAGLVNYKEALVMALLGVLRWREENTVMHTVTGASRSSIGGAVWVGQSA</sequence>
<organism evidence="1 2">
    <name type="scientific">Phnomibacter ginsenosidimutans</name>
    <dbReference type="NCBI Taxonomy" id="2676868"/>
    <lineage>
        <taxon>Bacteria</taxon>
        <taxon>Pseudomonadati</taxon>
        <taxon>Bacteroidota</taxon>
        <taxon>Chitinophagia</taxon>
        <taxon>Chitinophagales</taxon>
        <taxon>Chitinophagaceae</taxon>
        <taxon>Phnomibacter</taxon>
    </lineage>
</organism>
<dbReference type="SUPFAM" id="SSF53067">
    <property type="entry name" value="Actin-like ATPase domain"/>
    <property type="match status" value="1"/>
</dbReference>
<evidence type="ECO:0000313" key="1">
    <source>
        <dbReference type="EMBL" id="QGW29055.1"/>
    </source>
</evidence>
<dbReference type="GO" id="GO:0016773">
    <property type="term" value="F:phosphotransferase activity, alcohol group as acceptor"/>
    <property type="evidence" value="ECO:0007669"/>
    <property type="project" value="InterPro"/>
</dbReference>
<dbReference type="AlphaFoldDB" id="A0A6I6GKT7"/>
<dbReference type="KEGG" id="fls:GLV81_13940"/>
<dbReference type="InterPro" id="IPR005338">
    <property type="entry name" value="Anhydro_N_Ac-Mur_kinase"/>
</dbReference>